<keyword evidence="1" id="KW-1133">Transmembrane helix</keyword>
<sequence>MSSSGMSPFYPLFVLSAPTLLIATAALSLHQFKMFYIAFTNMANERSGNPLWMMVQPVMKDLARVMEGVLGNAHSFKPGLTHVMLTALMLAIIVSLERVRSAVLASKRAPARLD</sequence>
<reference evidence="2" key="1">
    <citation type="submission" date="2021-01" db="EMBL/GenBank/DDBJ databases">
        <authorList>
            <person name="Corre E."/>
            <person name="Pelletier E."/>
            <person name="Niang G."/>
            <person name="Scheremetjew M."/>
            <person name="Finn R."/>
            <person name="Kale V."/>
            <person name="Holt S."/>
            <person name="Cochrane G."/>
            <person name="Meng A."/>
            <person name="Brown T."/>
            <person name="Cohen L."/>
        </authorList>
    </citation>
    <scope>NUCLEOTIDE SEQUENCE</scope>
    <source>
        <strain evidence="2">CCMP494</strain>
    </source>
</reference>
<organism evidence="2">
    <name type="scientific">Micromonas pusilla</name>
    <name type="common">Picoplanktonic green alga</name>
    <name type="synonym">Chromulina pusilla</name>
    <dbReference type="NCBI Taxonomy" id="38833"/>
    <lineage>
        <taxon>Eukaryota</taxon>
        <taxon>Viridiplantae</taxon>
        <taxon>Chlorophyta</taxon>
        <taxon>Mamiellophyceae</taxon>
        <taxon>Mamiellales</taxon>
        <taxon>Mamiellaceae</taxon>
        <taxon>Micromonas</taxon>
    </lineage>
</organism>
<name>A0A7S0PSK4_MICPS</name>
<accession>A0A7S0PSK4</accession>
<gene>
    <name evidence="2" type="ORF">MSP1404_LOCUS7669</name>
</gene>
<feature type="transmembrane region" description="Helical" evidence="1">
    <location>
        <begin position="79"/>
        <end position="99"/>
    </location>
</feature>
<evidence type="ECO:0000256" key="1">
    <source>
        <dbReference type="SAM" id="Phobius"/>
    </source>
</evidence>
<proteinExistence type="predicted"/>
<protein>
    <submittedName>
        <fullName evidence="2">Uncharacterized protein</fullName>
    </submittedName>
</protein>
<dbReference type="AlphaFoldDB" id="A0A7S0PSK4"/>
<evidence type="ECO:0000313" key="2">
    <source>
        <dbReference type="EMBL" id="CAD8590265.1"/>
    </source>
</evidence>
<keyword evidence="1" id="KW-0812">Transmembrane</keyword>
<keyword evidence="1" id="KW-0472">Membrane</keyword>
<dbReference type="EMBL" id="HBEV01009994">
    <property type="protein sequence ID" value="CAD8590265.1"/>
    <property type="molecule type" value="Transcribed_RNA"/>
</dbReference>